<evidence type="ECO:0000313" key="3">
    <source>
        <dbReference type="Proteomes" id="UP000501602"/>
    </source>
</evidence>
<reference evidence="2 3" key="1">
    <citation type="submission" date="2020-04" db="EMBL/GenBank/DDBJ databases">
        <title>Ferrimonas sp. S7 isolated from sea water.</title>
        <authorList>
            <person name="Bae S.S."/>
            <person name="Baek K."/>
        </authorList>
    </citation>
    <scope>NUCLEOTIDE SEQUENCE [LARGE SCALE GENOMIC DNA]</scope>
    <source>
        <strain evidence="2 3">S7</strain>
    </source>
</reference>
<dbReference type="Proteomes" id="UP000501602">
    <property type="component" value="Chromosome"/>
</dbReference>
<gene>
    <name evidence="2" type="ORF">HER31_10755</name>
</gene>
<keyword evidence="1" id="KW-1133">Transmembrane helix</keyword>
<evidence type="ECO:0000313" key="2">
    <source>
        <dbReference type="EMBL" id="QIZ77315.1"/>
    </source>
</evidence>
<evidence type="ECO:0008006" key="4">
    <source>
        <dbReference type="Google" id="ProtNLM"/>
    </source>
</evidence>
<dbReference type="EMBL" id="CP051180">
    <property type="protein sequence ID" value="QIZ77315.1"/>
    <property type="molecule type" value="Genomic_DNA"/>
</dbReference>
<dbReference type="AlphaFoldDB" id="A0A6H1UE00"/>
<accession>A0A6H1UE00</accession>
<keyword evidence="1" id="KW-0472">Membrane</keyword>
<dbReference type="RefSeq" id="WP_168660575.1">
    <property type="nucleotide sequence ID" value="NZ_CP051180.1"/>
</dbReference>
<name>A0A6H1UE00_9GAMM</name>
<sequence length="420" mass="48073">MHKNIEQYILDNNLVNESEVWPLLKNQMTRIVLHSKGVTDKRYKSNSYIPLFVALLLSFINLLRARVYTKKTAYFGAFSRISISDGNIHDEFVSITKQKNSFSLYHCSNFEVVSFFVCLKSGVVFENITIKVLAILIERFGWHSRVPEISGSFFELLNQEYGVTKREVVAILLDYECKKKAYKKLLKWLRVSNVEVVSAYTKPAIVSAANELSLNTLEYQHGLLAPYHPSYHYSGSELWRSSMLPTRLRLSSSFWKKKMCQANFVANDALEVNGALPKVSEILKKQIFNLTGNEDYFIFTGQGICYEEVADFVLGLIEKFPGYAVFYRPHPREYQNYTQISALVKSESFKVVDRDVYQDTLALIGASKAHFSIFSSCHFEALELLGRTYVLDVVEDSIMKTGSEDENIIFITNASQITDI</sequence>
<evidence type="ECO:0000256" key="1">
    <source>
        <dbReference type="SAM" id="Phobius"/>
    </source>
</evidence>
<protein>
    <recommendedName>
        <fullName evidence="4">Capsule polysaccharide biosynthesis protein</fullName>
    </recommendedName>
</protein>
<keyword evidence="1" id="KW-0812">Transmembrane</keyword>
<dbReference type="KEGG" id="fes:HER31_10755"/>
<proteinExistence type="predicted"/>
<organism evidence="2 3">
    <name type="scientific">Ferrimonas lipolytica</name>
    <dbReference type="NCBI Taxonomy" id="2724191"/>
    <lineage>
        <taxon>Bacteria</taxon>
        <taxon>Pseudomonadati</taxon>
        <taxon>Pseudomonadota</taxon>
        <taxon>Gammaproteobacteria</taxon>
        <taxon>Alteromonadales</taxon>
        <taxon>Ferrimonadaceae</taxon>
        <taxon>Ferrimonas</taxon>
    </lineage>
</organism>
<keyword evidence="3" id="KW-1185">Reference proteome</keyword>
<feature type="transmembrane region" description="Helical" evidence="1">
    <location>
        <begin position="47"/>
        <end position="63"/>
    </location>
</feature>